<gene>
    <name evidence="1" type="ORF">AOT14_30420</name>
</gene>
<dbReference type="EMBL" id="CP012900">
    <property type="protein sequence ID" value="ALJ29392.1"/>
    <property type="molecule type" value="Genomic_DNA"/>
</dbReference>
<keyword evidence="2" id="KW-1185">Reference proteome</keyword>
<organism evidence="1 2">
    <name type="scientific">Stenotrophomonas acidaminiphila</name>
    <dbReference type="NCBI Taxonomy" id="128780"/>
    <lineage>
        <taxon>Bacteria</taxon>
        <taxon>Pseudomonadati</taxon>
        <taxon>Pseudomonadota</taxon>
        <taxon>Gammaproteobacteria</taxon>
        <taxon>Lysobacterales</taxon>
        <taxon>Lysobacteraceae</taxon>
        <taxon>Stenotrophomonas</taxon>
    </lineage>
</organism>
<dbReference type="PATRIC" id="fig|128780.6.peg.3079"/>
<dbReference type="InterPro" id="IPR038470">
    <property type="entry name" value="Cellsynth_D_sf"/>
</dbReference>
<evidence type="ECO:0000313" key="2">
    <source>
        <dbReference type="Proteomes" id="UP000061010"/>
    </source>
</evidence>
<dbReference type="Pfam" id="PF03500">
    <property type="entry name" value="Cellsynth_D"/>
    <property type="match status" value="1"/>
</dbReference>
<dbReference type="Proteomes" id="UP000061010">
    <property type="component" value="Chromosome"/>
</dbReference>
<name>A0A0S1B2V2_9GAMM</name>
<dbReference type="AlphaFoldDB" id="A0A0S1B2V2"/>
<dbReference type="InterPro" id="IPR022798">
    <property type="entry name" value="BcsD_bac"/>
</dbReference>
<sequence length="164" mass="18063">MRRWGADAQGNGLVNPAELLDGYRDRSCARQWRGFLQAMAAEFDQALPEEESARLMARIGQRFADAHGLPPVATVEALQASVNAVWADCEWGWARFEERADQLRIVHAASPLAAALGGGAWHHGFLEGAYRHWLRGAGMLAVLDVRHLATGNRDVSIFTVGRVF</sequence>
<accession>A0A0S1B2V2</accession>
<dbReference type="Gene3D" id="3.30.70.2590">
    <property type="match status" value="1"/>
</dbReference>
<dbReference type="KEGG" id="sacz:AOT14_30420"/>
<dbReference type="GO" id="GO:0030244">
    <property type="term" value="P:cellulose biosynthetic process"/>
    <property type="evidence" value="ECO:0007669"/>
    <property type="project" value="InterPro"/>
</dbReference>
<reference evidence="1 2" key="1">
    <citation type="journal article" date="2015" name="Genome Announc.">
        <title>Complete Genome Sequencing of Stenotrophomonas acidaminiphila ZAC14D2_NAIMI4_2, a Multidrug-Resistant Strain Isolated from Sediments of a Polluted River in Mexico, Uncovers New Antibiotic Resistance Genes and a Novel Class-II Lasso Peptide Biosynthesis Gene Cluster.</title>
        <authorList>
            <person name="Vinuesa P."/>
            <person name="Ochoa-Sanchez L.E."/>
        </authorList>
    </citation>
    <scope>NUCLEOTIDE SEQUENCE [LARGE SCALE GENOMIC DNA]</scope>
    <source>
        <strain evidence="1 2">ZAC14D2_NAIMI4_2</strain>
    </source>
</reference>
<evidence type="ECO:0000313" key="1">
    <source>
        <dbReference type="EMBL" id="ALJ29392.1"/>
    </source>
</evidence>
<proteinExistence type="predicted"/>
<protein>
    <submittedName>
        <fullName evidence="1">Cellulose synthase</fullName>
    </submittedName>
</protein>